<dbReference type="AlphaFoldDB" id="A0AAV4PMS0"/>
<evidence type="ECO:0000313" key="2">
    <source>
        <dbReference type="Proteomes" id="UP001054945"/>
    </source>
</evidence>
<proteinExistence type="predicted"/>
<protein>
    <submittedName>
        <fullName evidence="1">Uncharacterized protein</fullName>
    </submittedName>
</protein>
<sequence>MPPSHNSTIDTKGPCLSLKMNFVISSEFVIVPFSVVPQTGVSPAKDANHHFLNKIYDKGLKVGVRRTFFDETQKKFGIFRDIAERMN</sequence>
<name>A0AAV4PMS0_CAEEX</name>
<organism evidence="1 2">
    <name type="scientific">Caerostris extrusa</name>
    <name type="common">Bark spider</name>
    <name type="synonym">Caerostris bankana</name>
    <dbReference type="NCBI Taxonomy" id="172846"/>
    <lineage>
        <taxon>Eukaryota</taxon>
        <taxon>Metazoa</taxon>
        <taxon>Ecdysozoa</taxon>
        <taxon>Arthropoda</taxon>
        <taxon>Chelicerata</taxon>
        <taxon>Arachnida</taxon>
        <taxon>Araneae</taxon>
        <taxon>Araneomorphae</taxon>
        <taxon>Entelegynae</taxon>
        <taxon>Araneoidea</taxon>
        <taxon>Araneidae</taxon>
        <taxon>Caerostris</taxon>
    </lineage>
</organism>
<reference evidence="1 2" key="1">
    <citation type="submission" date="2021-06" db="EMBL/GenBank/DDBJ databases">
        <title>Caerostris extrusa draft genome.</title>
        <authorList>
            <person name="Kono N."/>
            <person name="Arakawa K."/>
        </authorList>
    </citation>
    <scope>NUCLEOTIDE SEQUENCE [LARGE SCALE GENOMIC DNA]</scope>
</reference>
<dbReference type="Proteomes" id="UP001054945">
    <property type="component" value="Unassembled WGS sequence"/>
</dbReference>
<dbReference type="EMBL" id="BPLR01004840">
    <property type="protein sequence ID" value="GIX97954.1"/>
    <property type="molecule type" value="Genomic_DNA"/>
</dbReference>
<gene>
    <name evidence="1" type="ORF">CEXT_193441</name>
</gene>
<keyword evidence="2" id="KW-1185">Reference proteome</keyword>
<comment type="caution">
    <text evidence="1">The sequence shown here is derived from an EMBL/GenBank/DDBJ whole genome shotgun (WGS) entry which is preliminary data.</text>
</comment>
<evidence type="ECO:0000313" key="1">
    <source>
        <dbReference type="EMBL" id="GIX97954.1"/>
    </source>
</evidence>
<accession>A0AAV4PMS0</accession>